<dbReference type="AlphaFoldDB" id="D6WI99"/>
<keyword evidence="2" id="KW-1185">Reference proteome</keyword>
<protein>
    <submittedName>
        <fullName evidence="1">Uncharacterized protein</fullName>
    </submittedName>
</protein>
<gene>
    <name evidence="1" type="primary">GLEAN_03610</name>
    <name evidence="1" type="ORF">TcasGA2_TC003610</name>
</gene>
<dbReference type="HOGENOM" id="CLU_1226231_0_0_1"/>
<evidence type="ECO:0000313" key="2">
    <source>
        <dbReference type="Proteomes" id="UP000007266"/>
    </source>
</evidence>
<reference evidence="1 2" key="1">
    <citation type="journal article" date="2008" name="Nature">
        <title>The genome of the model beetle and pest Tribolium castaneum.</title>
        <authorList>
            <consortium name="Tribolium Genome Sequencing Consortium"/>
            <person name="Richards S."/>
            <person name="Gibbs R.A."/>
            <person name="Weinstock G.M."/>
            <person name="Brown S.J."/>
            <person name="Denell R."/>
            <person name="Beeman R.W."/>
            <person name="Gibbs R."/>
            <person name="Beeman R.W."/>
            <person name="Brown S.J."/>
            <person name="Bucher G."/>
            <person name="Friedrich M."/>
            <person name="Grimmelikhuijzen C.J."/>
            <person name="Klingler M."/>
            <person name="Lorenzen M."/>
            <person name="Richards S."/>
            <person name="Roth S."/>
            <person name="Schroder R."/>
            <person name="Tautz D."/>
            <person name="Zdobnov E.M."/>
            <person name="Muzny D."/>
            <person name="Gibbs R.A."/>
            <person name="Weinstock G.M."/>
            <person name="Attaway T."/>
            <person name="Bell S."/>
            <person name="Buhay C.J."/>
            <person name="Chandrabose M.N."/>
            <person name="Chavez D."/>
            <person name="Clerk-Blankenburg K.P."/>
            <person name="Cree A."/>
            <person name="Dao M."/>
            <person name="Davis C."/>
            <person name="Chacko J."/>
            <person name="Dinh H."/>
            <person name="Dugan-Rocha S."/>
            <person name="Fowler G."/>
            <person name="Garner T.T."/>
            <person name="Garnes J."/>
            <person name="Gnirke A."/>
            <person name="Hawes A."/>
            <person name="Hernandez J."/>
            <person name="Hines S."/>
            <person name="Holder M."/>
            <person name="Hume J."/>
            <person name="Jhangiani S.N."/>
            <person name="Joshi V."/>
            <person name="Khan Z.M."/>
            <person name="Jackson L."/>
            <person name="Kovar C."/>
            <person name="Kowis A."/>
            <person name="Lee S."/>
            <person name="Lewis L.R."/>
            <person name="Margolis J."/>
            <person name="Morgan M."/>
            <person name="Nazareth L.V."/>
            <person name="Nguyen N."/>
            <person name="Okwuonu G."/>
            <person name="Parker D."/>
            <person name="Richards S."/>
            <person name="Ruiz S.J."/>
            <person name="Santibanez J."/>
            <person name="Savard J."/>
            <person name="Scherer S.E."/>
            <person name="Schneider B."/>
            <person name="Sodergren E."/>
            <person name="Tautz D."/>
            <person name="Vattahil S."/>
            <person name="Villasana D."/>
            <person name="White C.S."/>
            <person name="Wright R."/>
            <person name="Park Y."/>
            <person name="Beeman R.W."/>
            <person name="Lord J."/>
            <person name="Oppert B."/>
            <person name="Lorenzen M."/>
            <person name="Brown S."/>
            <person name="Wang L."/>
            <person name="Savard J."/>
            <person name="Tautz D."/>
            <person name="Richards S."/>
            <person name="Weinstock G."/>
            <person name="Gibbs R.A."/>
            <person name="Liu Y."/>
            <person name="Worley K."/>
            <person name="Weinstock G."/>
            <person name="Elsik C.G."/>
            <person name="Reese J.T."/>
            <person name="Elhaik E."/>
            <person name="Landan G."/>
            <person name="Graur D."/>
            <person name="Arensburger P."/>
            <person name="Atkinson P."/>
            <person name="Beeman R.W."/>
            <person name="Beidler J."/>
            <person name="Brown S.J."/>
            <person name="Demuth J.P."/>
            <person name="Drury D.W."/>
            <person name="Du Y.Z."/>
            <person name="Fujiwara H."/>
            <person name="Lorenzen M."/>
            <person name="Maselli V."/>
            <person name="Osanai M."/>
            <person name="Park Y."/>
            <person name="Robertson H.M."/>
            <person name="Tu Z."/>
            <person name="Wang J.J."/>
            <person name="Wang S."/>
            <person name="Richards S."/>
            <person name="Song H."/>
            <person name="Zhang L."/>
            <person name="Sodergren E."/>
            <person name="Werner D."/>
            <person name="Stanke M."/>
            <person name="Morgenstern B."/>
            <person name="Solovyev V."/>
            <person name="Kosarev P."/>
            <person name="Brown G."/>
            <person name="Chen H.C."/>
            <person name="Ermolaeva O."/>
            <person name="Hlavina W."/>
            <person name="Kapustin Y."/>
            <person name="Kiryutin B."/>
            <person name="Kitts P."/>
            <person name="Maglott D."/>
            <person name="Pruitt K."/>
            <person name="Sapojnikov V."/>
            <person name="Souvorov A."/>
            <person name="Mackey A.J."/>
            <person name="Waterhouse R.M."/>
            <person name="Wyder S."/>
            <person name="Zdobnov E.M."/>
            <person name="Zdobnov E.M."/>
            <person name="Wyder S."/>
            <person name="Kriventseva E.V."/>
            <person name="Kadowaki T."/>
            <person name="Bork P."/>
            <person name="Aranda M."/>
            <person name="Bao R."/>
            <person name="Beermann A."/>
            <person name="Berns N."/>
            <person name="Bolognesi R."/>
            <person name="Bonneton F."/>
            <person name="Bopp D."/>
            <person name="Brown S.J."/>
            <person name="Bucher G."/>
            <person name="Butts T."/>
            <person name="Chaumot A."/>
            <person name="Denell R.E."/>
            <person name="Ferrier D.E."/>
            <person name="Friedrich M."/>
            <person name="Gordon C.M."/>
            <person name="Jindra M."/>
            <person name="Klingler M."/>
            <person name="Lan Q."/>
            <person name="Lattorff H.M."/>
            <person name="Laudet V."/>
            <person name="von Levetsow C."/>
            <person name="Liu Z."/>
            <person name="Lutz R."/>
            <person name="Lynch J.A."/>
            <person name="da Fonseca R.N."/>
            <person name="Posnien N."/>
            <person name="Reuter R."/>
            <person name="Roth S."/>
            <person name="Savard J."/>
            <person name="Schinko J.B."/>
            <person name="Schmitt C."/>
            <person name="Schoppmeier M."/>
            <person name="Schroder R."/>
            <person name="Shippy T.D."/>
            <person name="Simonnet F."/>
            <person name="Marques-Souza H."/>
            <person name="Tautz D."/>
            <person name="Tomoyasu Y."/>
            <person name="Trauner J."/>
            <person name="Van der Zee M."/>
            <person name="Vervoort M."/>
            <person name="Wittkopp N."/>
            <person name="Wimmer E.A."/>
            <person name="Yang X."/>
            <person name="Jones A.K."/>
            <person name="Sattelle D.B."/>
            <person name="Ebert P.R."/>
            <person name="Nelson D."/>
            <person name="Scott J.G."/>
            <person name="Beeman R.W."/>
            <person name="Muthukrishnan S."/>
            <person name="Kramer K.J."/>
            <person name="Arakane Y."/>
            <person name="Beeman R.W."/>
            <person name="Zhu Q."/>
            <person name="Hogenkamp D."/>
            <person name="Dixit R."/>
            <person name="Oppert B."/>
            <person name="Jiang H."/>
            <person name="Zou Z."/>
            <person name="Marshall J."/>
            <person name="Elpidina E."/>
            <person name="Vinokurov K."/>
            <person name="Oppert C."/>
            <person name="Zou Z."/>
            <person name="Evans J."/>
            <person name="Lu Z."/>
            <person name="Zhao P."/>
            <person name="Sumathipala N."/>
            <person name="Altincicek B."/>
            <person name="Vilcinskas A."/>
            <person name="Williams M."/>
            <person name="Hultmark D."/>
            <person name="Hetru C."/>
            <person name="Jiang H."/>
            <person name="Grimmelikhuijzen C.J."/>
            <person name="Hauser F."/>
            <person name="Cazzamali G."/>
            <person name="Williamson M."/>
            <person name="Park Y."/>
            <person name="Li B."/>
            <person name="Tanaka Y."/>
            <person name="Predel R."/>
            <person name="Neupert S."/>
            <person name="Schachtner J."/>
            <person name="Verleyen P."/>
            <person name="Raible F."/>
            <person name="Bork P."/>
            <person name="Friedrich M."/>
            <person name="Walden K.K."/>
            <person name="Robertson H.M."/>
            <person name="Angeli S."/>
            <person name="Foret S."/>
            <person name="Bucher G."/>
            <person name="Schuetz S."/>
            <person name="Maleszka R."/>
            <person name="Wimmer E.A."/>
            <person name="Beeman R.W."/>
            <person name="Lorenzen M."/>
            <person name="Tomoyasu Y."/>
            <person name="Miller S.C."/>
            <person name="Grossmann D."/>
            <person name="Bucher G."/>
        </authorList>
    </citation>
    <scope>NUCLEOTIDE SEQUENCE [LARGE SCALE GENOMIC DNA]</scope>
    <source>
        <strain evidence="1 2">Georgia GA2</strain>
    </source>
</reference>
<organism evidence="1 2">
    <name type="scientific">Tribolium castaneum</name>
    <name type="common">Red flour beetle</name>
    <dbReference type="NCBI Taxonomy" id="7070"/>
    <lineage>
        <taxon>Eukaryota</taxon>
        <taxon>Metazoa</taxon>
        <taxon>Ecdysozoa</taxon>
        <taxon>Arthropoda</taxon>
        <taxon>Hexapoda</taxon>
        <taxon>Insecta</taxon>
        <taxon>Pterygota</taxon>
        <taxon>Neoptera</taxon>
        <taxon>Endopterygota</taxon>
        <taxon>Coleoptera</taxon>
        <taxon>Polyphaga</taxon>
        <taxon>Cucujiformia</taxon>
        <taxon>Tenebrionidae</taxon>
        <taxon>Tenebrionidae incertae sedis</taxon>
        <taxon>Tribolium</taxon>
    </lineage>
</organism>
<sequence>MNEGQILVNVRILRFLFKSNSEKTARINGMPPSNWFIVTRQCSGVGGTIPDDSGQLYTSYISSDGNGWSVTVAYAVNSSGPDYTILAPNPVLRSAAIQAGNKQPPDPECLHFNHQRQLSHYPAPWTLMEDYPVSWRLRGLLLLSRPQIIDLSIPILGILEIWHFIIRSSRLAPFFLGLKPEHIEIYFQRRKTLNFASRKSANEIKIPISLKYETEKFQSKPYTARN</sequence>
<dbReference type="InParanoid" id="D6WI99"/>
<dbReference type="Proteomes" id="UP000007266">
    <property type="component" value="Linkage group 3"/>
</dbReference>
<proteinExistence type="predicted"/>
<reference evidence="1 2" key="2">
    <citation type="journal article" date="2010" name="Nucleic Acids Res.">
        <title>BeetleBase in 2010: revisions to provide comprehensive genomic information for Tribolium castaneum.</title>
        <authorList>
            <person name="Kim H.S."/>
            <person name="Murphy T."/>
            <person name="Xia J."/>
            <person name="Caragea D."/>
            <person name="Park Y."/>
            <person name="Beeman R.W."/>
            <person name="Lorenzen M.D."/>
            <person name="Butcher S."/>
            <person name="Manak J.R."/>
            <person name="Brown S.J."/>
        </authorList>
    </citation>
    <scope>GENOME REANNOTATION</scope>
    <source>
        <strain evidence="1 2">Georgia GA2</strain>
    </source>
</reference>
<evidence type="ECO:0000313" key="1">
    <source>
        <dbReference type="EMBL" id="EFA00729.1"/>
    </source>
</evidence>
<accession>D6WI99</accession>
<name>D6WI99_TRICA</name>
<dbReference type="EMBL" id="KQ971321">
    <property type="protein sequence ID" value="EFA00729.1"/>
    <property type="molecule type" value="Genomic_DNA"/>
</dbReference>